<evidence type="ECO:0000313" key="1">
    <source>
        <dbReference type="EMBL" id="KAJ1353499.1"/>
    </source>
</evidence>
<reference evidence="1" key="1">
    <citation type="submission" date="2021-06" db="EMBL/GenBank/DDBJ databases">
        <title>Parelaphostrongylus tenuis whole genome reference sequence.</title>
        <authorList>
            <person name="Garwood T.J."/>
            <person name="Larsen P.A."/>
            <person name="Fountain-Jones N.M."/>
            <person name="Garbe J.R."/>
            <person name="Macchietto M.G."/>
            <person name="Kania S.A."/>
            <person name="Gerhold R.W."/>
            <person name="Richards J.E."/>
            <person name="Wolf T.M."/>
        </authorList>
    </citation>
    <scope>NUCLEOTIDE SEQUENCE</scope>
    <source>
        <strain evidence="1">MNPRO001-30</strain>
        <tissue evidence="1">Meninges</tissue>
    </source>
</reference>
<dbReference type="EMBL" id="JAHQIW010001730">
    <property type="protein sequence ID" value="KAJ1353499.1"/>
    <property type="molecule type" value="Genomic_DNA"/>
</dbReference>
<accession>A0AAD5QL72</accession>
<comment type="caution">
    <text evidence="1">The sequence shown here is derived from an EMBL/GenBank/DDBJ whole genome shotgun (WGS) entry which is preliminary data.</text>
</comment>
<name>A0AAD5QL72_PARTN</name>
<dbReference type="Proteomes" id="UP001196413">
    <property type="component" value="Unassembled WGS sequence"/>
</dbReference>
<proteinExistence type="predicted"/>
<gene>
    <name evidence="1" type="ORF">KIN20_010139</name>
</gene>
<dbReference type="AlphaFoldDB" id="A0AAD5QL72"/>
<sequence length="72" mass="8248">MHNLQTIWLSNASKADRQICKALMVTKFSMFVQLSVGSGYREKGDRLTDRLREGHPREVAAKRSSIELKKID</sequence>
<protein>
    <submittedName>
        <fullName evidence="1">Uncharacterized protein</fullName>
    </submittedName>
</protein>
<organism evidence="1 2">
    <name type="scientific">Parelaphostrongylus tenuis</name>
    <name type="common">Meningeal worm</name>
    <dbReference type="NCBI Taxonomy" id="148309"/>
    <lineage>
        <taxon>Eukaryota</taxon>
        <taxon>Metazoa</taxon>
        <taxon>Ecdysozoa</taxon>
        <taxon>Nematoda</taxon>
        <taxon>Chromadorea</taxon>
        <taxon>Rhabditida</taxon>
        <taxon>Rhabditina</taxon>
        <taxon>Rhabditomorpha</taxon>
        <taxon>Strongyloidea</taxon>
        <taxon>Metastrongylidae</taxon>
        <taxon>Parelaphostrongylus</taxon>
    </lineage>
</organism>
<keyword evidence="2" id="KW-1185">Reference proteome</keyword>
<evidence type="ECO:0000313" key="2">
    <source>
        <dbReference type="Proteomes" id="UP001196413"/>
    </source>
</evidence>